<proteinExistence type="predicted"/>
<keyword evidence="4" id="KW-1185">Reference proteome</keyword>
<evidence type="ECO:0000256" key="1">
    <source>
        <dbReference type="SAM" id="SignalP"/>
    </source>
</evidence>
<dbReference type="EMBL" id="FNFO01000003">
    <property type="protein sequence ID" value="SDK73750.1"/>
    <property type="molecule type" value="Genomic_DNA"/>
</dbReference>
<evidence type="ECO:0000313" key="4">
    <source>
        <dbReference type="Proteomes" id="UP000198510"/>
    </source>
</evidence>
<feature type="domain" description="DUF4136" evidence="2">
    <location>
        <begin position="25"/>
        <end position="174"/>
    </location>
</feature>
<dbReference type="Pfam" id="PF13590">
    <property type="entry name" value="DUF4136"/>
    <property type="match status" value="1"/>
</dbReference>
<evidence type="ECO:0000313" key="3">
    <source>
        <dbReference type="EMBL" id="SDK73750.1"/>
    </source>
</evidence>
<name>A0A1G9EC58_9BACT</name>
<dbReference type="InterPro" id="IPR025411">
    <property type="entry name" value="DUF4136"/>
</dbReference>
<reference evidence="3 4" key="1">
    <citation type="submission" date="2016-10" db="EMBL/GenBank/DDBJ databases">
        <authorList>
            <person name="de Groot N.N."/>
        </authorList>
    </citation>
    <scope>NUCLEOTIDE SEQUENCE [LARGE SCALE GENOMIC DNA]</scope>
    <source>
        <strain evidence="3 4">DSM 25186</strain>
    </source>
</reference>
<protein>
    <recommendedName>
        <fullName evidence="2">DUF4136 domain-containing protein</fullName>
    </recommendedName>
</protein>
<gene>
    <name evidence="3" type="ORF">SAMN05421823_103420</name>
</gene>
<sequence>MKRYTYYIGAFALLLLFSCSPQLTVHSDYDKEAQFDSFSTYAWVDSAGMKQTSDNPTIDNSLNLKRIRQAIEREMNNLGYEMVSSDPDLLVNYQIAVNQKTDTRYMNNYGYWYWPTYQNAYAQDYDEAMIIVDLINATDKQLVWQGWAATDAATLQQDPEGTINEAVTDIFKKYEKVGQPQRVAYN</sequence>
<dbReference type="STRING" id="1075417.SAMN05421823_103420"/>
<feature type="signal peptide" evidence="1">
    <location>
        <begin position="1"/>
        <end position="23"/>
    </location>
</feature>
<dbReference type="PROSITE" id="PS51257">
    <property type="entry name" value="PROKAR_LIPOPROTEIN"/>
    <property type="match status" value="1"/>
</dbReference>
<accession>A0A1G9EC58</accession>
<dbReference type="RefSeq" id="WP_089681421.1">
    <property type="nucleotide sequence ID" value="NZ_FNFO01000003.1"/>
</dbReference>
<dbReference type="OrthoDB" id="5432251at2"/>
<organism evidence="3 4">
    <name type="scientific">Catalinimonas alkaloidigena</name>
    <dbReference type="NCBI Taxonomy" id="1075417"/>
    <lineage>
        <taxon>Bacteria</taxon>
        <taxon>Pseudomonadati</taxon>
        <taxon>Bacteroidota</taxon>
        <taxon>Cytophagia</taxon>
        <taxon>Cytophagales</taxon>
        <taxon>Catalimonadaceae</taxon>
        <taxon>Catalinimonas</taxon>
    </lineage>
</organism>
<keyword evidence="1" id="KW-0732">Signal</keyword>
<evidence type="ECO:0000259" key="2">
    <source>
        <dbReference type="Pfam" id="PF13590"/>
    </source>
</evidence>
<dbReference type="AlphaFoldDB" id="A0A1G9EC58"/>
<dbReference type="Proteomes" id="UP000198510">
    <property type="component" value="Unassembled WGS sequence"/>
</dbReference>
<feature type="chain" id="PRO_5011455715" description="DUF4136 domain-containing protein" evidence="1">
    <location>
        <begin position="24"/>
        <end position="186"/>
    </location>
</feature>
<dbReference type="Gene3D" id="3.30.160.670">
    <property type="match status" value="1"/>
</dbReference>